<gene>
    <name evidence="2" type="ORF">TIFTF001_016647</name>
</gene>
<feature type="compositionally biased region" description="Polar residues" evidence="1">
    <location>
        <begin position="208"/>
        <end position="228"/>
    </location>
</feature>
<keyword evidence="3" id="KW-1185">Reference proteome</keyword>
<protein>
    <recommendedName>
        <fullName evidence="4">Scythe/bat3</fullName>
    </recommendedName>
</protein>
<evidence type="ECO:0008006" key="4">
    <source>
        <dbReference type="Google" id="ProtNLM"/>
    </source>
</evidence>
<reference evidence="2" key="1">
    <citation type="submission" date="2023-07" db="EMBL/GenBank/DDBJ databases">
        <title>draft genome sequence of fig (Ficus carica).</title>
        <authorList>
            <person name="Takahashi T."/>
            <person name="Nishimura K."/>
        </authorList>
    </citation>
    <scope>NUCLEOTIDE SEQUENCE</scope>
</reference>
<feature type="region of interest" description="Disordered" evidence="1">
    <location>
        <begin position="626"/>
        <end position="686"/>
    </location>
</feature>
<dbReference type="GO" id="GO:0051787">
    <property type="term" value="F:misfolded protein binding"/>
    <property type="evidence" value="ECO:0007669"/>
    <property type="project" value="TreeGrafter"/>
</dbReference>
<feature type="compositionally biased region" description="Polar residues" evidence="1">
    <location>
        <begin position="397"/>
        <end position="426"/>
    </location>
</feature>
<dbReference type="PANTHER" id="PTHR15204">
    <property type="entry name" value="LARGE PROLINE-RICH PROTEIN BAG6"/>
    <property type="match status" value="1"/>
</dbReference>
<dbReference type="Proteomes" id="UP001187192">
    <property type="component" value="Unassembled WGS sequence"/>
</dbReference>
<sequence length="686" mass="71962">MPYLVMGEIPDSQNRALIPSRKMEEKGLYFLLISSSGKAENKYTLGLLVGSLKSRLPFSATDPASSTSRGHSHQIAPGVVIETFSLPVQGDGAPPEISRIVSAVLGSMGISSFGSGNEGFDNREREHSSQRTERTSGASSLLDSIHLQSEQTGMRGPSDRPHGAVGHSAAFSLGALSPNGIPDSLSTLTQYLGNMRREFEAIGRDRVNSGQDGASQVSEERSSQSAAGTRQGFPTPASLAEVVLSARQLLTEQAAETMLQLVRQLENQVNVTDSSTRVSSQASAMRTGALIHNLGSFLLELGRTIMTLRLGQTPSEAVVNAGPAVFISPTGPNPIMVQPLPFQVGTSFGSIPMGSVHPGSGLVNGLGTGFLPRRIDIQIRRGSPTATVNANHEEHGNTQGPSGQRNTATPTNSSSENPVNQGTQRASDGPAFAGESGVRVVPLRTMVAAVPGPFSRLSSDSSGNSVGLYYPVLGRFQHVASGHASAERGTQASGERHSAHPTLDSAAQQRPPGDPARDGSLPTPNLRQHEPVNARSVSINILSAGGMQSNLESDRQIPSSVMQFIRSLFPGGEIHVEDGNSEGTAAGSEPDQPRTSGGAESGSEAEPRASEEGIYFSSLLHQIMPLISQQSGSESDVAPPEQANASEAENSNFGTSRQAESSNAGTSRRQGDCESGSPSSKRRKVE</sequence>
<dbReference type="AlphaFoldDB" id="A0AA88D7L1"/>
<evidence type="ECO:0000256" key="1">
    <source>
        <dbReference type="SAM" id="MobiDB-lite"/>
    </source>
</evidence>
<feature type="region of interest" description="Disordered" evidence="1">
    <location>
        <begin position="203"/>
        <end position="233"/>
    </location>
</feature>
<feature type="region of interest" description="Disordered" evidence="1">
    <location>
        <begin position="572"/>
        <end position="614"/>
    </location>
</feature>
<comment type="caution">
    <text evidence="2">The sequence shown here is derived from an EMBL/GenBank/DDBJ whole genome shotgun (WGS) entry which is preliminary data.</text>
</comment>
<feature type="compositionally biased region" description="Polar residues" evidence="1">
    <location>
        <begin position="643"/>
        <end position="668"/>
    </location>
</feature>
<dbReference type="GO" id="GO:0071818">
    <property type="term" value="C:BAT3 complex"/>
    <property type="evidence" value="ECO:0007669"/>
    <property type="project" value="TreeGrafter"/>
</dbReference>
<feature type="region of interest" description="Disordered" evidence="1">
    <location>
        <begin position="481"/>
        <end position="534"/>
    </location>
</feature>
<dbReference type="PANTHER" id="PTHR15204:SF0">
    <property type="entry name" value="LARGE PROLINE-RICH PROTEIN BAG6"/>
    <property type="match status" value="1"/>
</dbReference>
<evidence type="ECO:0000313" key="2">
    <source>
        <dbReference type="EMBL" id="GMN47470.1"/>
    </source>
</evidence>
<dbReference type="GO" id="GO:0031593">
    <property type="term" value="F:polyubiquitin modification-dependent protein binding"/>
    <property type="evidence" value="ECO:0007669"/>
    <property type="project" value="TreeGrafter"/>
</dbReference>
<evidence type="ECO:0000313" key="3">
    <source>
        <dbReference type="Proteomes" id="UP001187192"/>
    </source>
</evidence>
<feature type="compositionally biased region" description="Basic and acidic residues" evidence="1">
    <location>
        <begin position="120"/>
        <end position="134"/>
    </location>
</feature>
<organism evidence="2 3">
    <name type="scientific">Ficus carica</name>
    <name type="common">Common fig</name>
    <dbReference type="NCBI Taxonomy" id="3494"/>
    <lineage>
        <taxon>Eukaryota</taxon>
        <taxon>Viridiplantae</taxon>
        <taxon>Streptophyta</taxon>
        <taxon>Embryophyta</taxon>
        <taxon>Tracheophyta</taxon>
        <taxon>Spermatophyta</taxon>
        <taxon>Magnoliopsida</taxon>
        <taxon>eudicotyledons</taxon>
        <taxon>Gunneridae</taxon>
        <taxon>Pentapetalae</taxon>
        <taxon>rosids</taxon>
        <taxon>fabids</taxon>
        <taxon>Rosales</taxon>
        <taxon>Moraceae</taxon>
        <taxon>Ficeae</taxon>
        <taxon>Ficus</taxon>
    </lineage>
</organism>
<feature type="region of interest" description="Disordered" evidence="1">
    <location>
        <begin position="386"/>
        <end position="434"/>
    </location>
</feature>
<feature type="region of interest" description="Disordered" evidence="1">
    <location>
        <begin position="115"/>
        <end position="140"/>
    </location>
</feature>
<dbReference type="EMBL" id="BTGU01000025">
    <property type="protein sequence ID" value="GMN47470.1"/>
    <property type="molecule type" value="Genomic_DNA"/>
</dbReference>
<accession>A0AA88D7L1</accession>
<name>A0AA88D7L1_FICCA</name>
<proteinExistence type="predicted"/>
<dbReference type="GO" id="GO:0036503">
    <property type="term" value="P:ERAD pathway"/>
    <property type="evidence" value="ECO:0007669"/>
    <property type="project" value="TreeGrafter"/>
</dbReference>